<keyword evidence="4" id="KW-1185">Reference proteome</keyword>
<proteinExistence type="predicted"/>
<evidence type="ECO:0000256" key="1">
    <source>
        <dbReference type="SAM" id="Coils"/>
    </source>
</evidence>
<feature type="transmembrane region" description="Helical" evidence="2">
    <location>
        <begin position="12"/>
        <end position="31"/>
    </location>
</feature>
<name>A0A2T4U4I6_9BACI</name>
<feature type="transmembrane region" description="Helical" evidence="2">
    <location>
        <begin position="37"/>
        <end position="61"/>
    </location>
</feature>
<organism evidence="3 4">
    <name type="scientific">Alkalicoccus saliphilus</name>
    <dbReference type="NCBI Taxonomy" id="200989"/>
    <lineage>
        <taxon>Bacteria</taxon>
        <taxon>Bacillati</taxon>
        <taxon>Bacillota</taxon>
        <taxon>Bacilli</taxon>
        <taxon>Bacillales</taxon>
        <taxon>Bacillaceae</taxon>
        <taxon>Alkalicoccus</taxon>
    </lineage>
</organism>
<dbReference type="OrthoDB" id="7868694at2"/>
<sequence>MKAYRLEVRFTVLLAVLLLAAGNIALFFSIFPVEGNLFGFPIMYIIPILSGWFGVLILTVVANNIGNKIDTEIEKANEEEEERVEKQEKEEGA</sequence>
<dbReference type="Proteomes" id="UP000240509">
    <property type="component" value="Unassembled WGS sequence"/>
</dbReference>
<dbReference type="RefSeq" id="WP_107585423.1">
    <property type="nucleotide sequence ID" value="NZ_PZJJ01000020.1"/>
</dbReference>
<keyword evidence="2" id="KW-1133">Transmembrane helix</keyword>
<evidence type="ECO:0000313" key="3">
    <source>
        <dbReference type="EMBL" id="PTL38316.1"/>
    </source>
</evidence>
<feature type="coiled-coil region" evidence="1">
    <location>
        <begin position="62"/>
        <end position="90"/>
    </location>
</feature>
<comment type="caution">
    <text evidence="3">The sequence shown here is derived from an EMBL/GenBank/DDBJ whole genome shotgun (WGS) entry which is preliminary data.</text>
</comment>
<keyword evidence="2" id="KW-0472">Membrane</keyword>
<evidence type="ECO:0000256" key="2">
    <source>
        <dbReference type="SAM" id="Phobius"/>
    </source>
</evidence>
<reference evidence="3 4" key="1">
    <citation type="submission" date="2018-03" db="EMBL/GenBank/DDBJ databases">
        <title>Alkalicoccus saliphilus sp. nov., isolated from a mineral pool.</title>
        <authorList>
            <person name="Zhao B."/>
        </authorList>
    </citation>
    <scope>NUCLEOTIDE SEQUENCE [LARGE SCALE GENOMIC DNA]</scope>
    <source>
        <strain evidence="3 4">6AG</strain>
    </source>
</reference>
<dbReference type="AlphaFoldDB" id="A0A2T4U4I6"/>
<dbReference type="EMBL" id="PZJJ01000020">
    <property type="protein sequence ID" value="PTL38316.1"/>
    <property type="molecule type" value="Genomic_DNA"/>
</dbReference>
<evidence type="ECO:0000313" key="4">
    <source>
        <dbReference type="Proteomes" id="UP000240509"/>
    </source>
</evidence>
<gene>
    <name evidence="3" type="ORF">C6Y45_11770</name>
</gene>
<accession>A0A2T4U4I6</accession>
<protein>
    <submittedName>
        <fullName evidence="3">Uncharacterized protein</fullName>
    </submittedName>
</protein>
<keyword evidence="2" id="KW-0812">Transmembrane</keyword>
<keyword evidence="1" id="KW-0175">Coiled coil</keyword>